<keyword evidence="2" id="KW-1185">Reference proteome</keyword>
<accession>A0ACC3CB15</accession>
<name>A0ACC3CB15_PYRYE</name>
<evidence type="ECO:0000313" key="2">
    <source>
        <dbReference type="Proteomes" id="UP000798662"/>
    </source>
</evidence>
<dbReference type="Proteomes" id="UP000798662">
    <property type="component" value="Chromosome 3"/>
</dbReference>
<organism evidence="1 2">
    <name type="scientific">Pyropia yezoensis</name>
    <name type="common">Susabi-nori</name>
    <name type="synonym">Porphyra yezoensis</name>
    <dbReference type="NCBI Taxonomy" id="2788"/>
    <lineage>
        <taxon>Eukaryota</taxon>
        <taxon>Rhodophyta</taxon>
        <taxon>Bangiophyceae</taxon>
        <taxon>Bangiales</taxon>
        <taxon>Bangiaceae</taxon>
        <taxon>Pyropia</taxon>
    </lineage>
</organism>
<proteinExistence type="predicted"/>
<gene>
    <name evidence="1" type="ORF">I4F81_009869</name>
</gene>
<comment type="caution">
    <text evidence="1">The sequence shown here is derived from an EMBL/GenBank/DDBJ whole genome shotgun (WGS) entry which is preliminary data.</text>
</comment>
<evidence type="ECO:0000313" key="1">
    <source>
        <dbReference type="EMBL" id="KAK1867362.1"/>
    </source>
</evidence>
<reference evidence="1" key="1">
    <citation type="submission" date="2019-11" db="EMBL/GenBank/DDBJ databases">
        <title>Nori genome reveals adaptations in red seaweeds to the harsh intertidal environment.</title>
        <authorList>
            <person name="Wang D."/>
            <person name="Mao Y."/>
        </authorList>
    </citation>
    <scope>NUCLEOTIDE SEQUENCE</scope>
    <source>
        <tissue evidence="1">Gametophyte</tissue>
    </source>
</reference>
<sequence>MPAAAAARFRLRSNALCFVAWDLLPRVAVRVAGARRGRGCENGRRLRWRTLPASPSLSVPLSPPGKSVNAASATRAVTGTPERATSSLVPRRSAPAASARVNLSKALAAASWYADSALSAGFCSAGAAGTTAAAP</sequence>
<dbReference type="EMBL" id="CM020620">
    <property type="protein sequence ID" value="KAK1867362.1"/>
    <property type="molecule type" value="Genomic_DNA"/>
</dbReference>
<protein>
    <submittedName>
        <fullName evidence="1">Uncharacterized protein</fullName>
    </submittedName>
</protein>